<comment type="caution">
    <text evidence="2">The sequence shown here is derived from an EMBL/GenBank/DDBJ whole genome shotgun (WGS) entry which is preliminary data.</text>
</comment>
<evidence type="ECO:0000313" key="3">
    <source>
        <dbReference type="Proteomes" id="UP000036908"/>
    </source>
</evidence>
<keyword evidence="3" id="KW-1185">Reference proteome</keyword>
<dbReference type="PATRIC" id="fig|1566026.4.peg.503"/>
<protein>
    <recommendedName>
        <fullName evidence="1">DUF427 domain-containing protein</fullName>
    </recommendedName>
</protein>
<dbReference type="PANTHER" id="PTHR34310:SF5">
    <property type="entry name" value="DUF427 DOMAIN PROTEIN (AFU_ORTHOLOGUE AFUA_3G02220)"/>
    <property type="match status" value="1"/>
</dbReference>
<sequence length="93" mass="10797">MKAIWNEEVIAESNDTIVIEGNHYFPHDSIKKEYFTKTDTHTTCPWKGVASYYTIEVNGSENPDAAWFYPETKEMAKGIKNYVAFWRGVKVEE</sequence>
<dbReference type="Proteomes" id="UP000036908">
    <property type="component" value="Unassembled WGS sequence"/>
</dbReference>
<reference evidence="3" key="1">
    <citation type="submission" date="2014-11" db="EMBL/GenBank/DDBJ databases">
        <title>Genome sequencing of Roseivirga sp. D-25.</title>
        <authorList>
            <person name="Selvaratnam C."/>
            <person name="Thevarajoo S."/>
            <person name="Goh K.M."/>
            <person name="Eee R."/>
            <person name="Chan K.-G."/>
            <person name="Chong C.S."/>
        </authorList>
    </citation>
    <scope>NUCLEOTIDE SEQUENCE [LARGE SCALE GENOMIC DNA]</scope>
    <source>
        <strain evidence="3">D-25</strain>
    </source>
</reference>
<dbReference type="OrthoDB" id="119916at2"/>
<dbReference type="InterPro" id="IPR038694">
    <property type="entry name" value="DUF427_sf"/>
</dbReference>
<dbReference type="Pfam" id="PF04248">
    <property type="entry name" value="NTP_transf_9"/>
    <property type="match status" value="1"/>
</dbReference>
<evidence type="ECO:0000313" key="2">
    <source>
        <dbReference type="EMBL" id="KOF02828.1"/>
    </source>
</evidence>
<name>A0A0L8AK49_9BACT</name>
<proteinExistence type="predicted"/>
<feature type="domain" description="DUF427" evidence="1">
    <location>
        <begin position="1"/>
        <end position="87"/>
    </location>
</feature>
<organism evidence="2 3">
    <name type="scientific">Roseivirga seohaensis subsp. aquiponti</name>
    <dbReference type="NCBI Taxonomy" id="1566026"/>
    <lineage>
        <taxon>Bacteria</taxon>
        <taxon>Pseudomonadati</taxon>
        <taxon>Bacteroidota</taxon>
        <taxon>Cytophagia</taxon>
        <taxon>Cytophagales</taxon>
        <taxon>Roseivirgaceae</taxon>
        <taxon>Roseivirga</taxon>
    </lineage>
</organism>
<accession>A0A0L8AK49</accession>
<dbReference type="Gene3D" id="2.170.150.40">
    <property type="entry name" value="Domain of unknown function (DUF427)"/>
    <property type="match status" value="1"/>
</dbReference>
<dbReference type="InterPro" id="IPR007361">
    <property type="entry name" value="DUF427"/>
</dbReference>
<evidence type="ECO:0000259" key="1">
    <source>
        <dbReference type="Pfam" id="PF04248"/>
    </source>
</evidence>
<gene>
    <name evidence="2" type="ORF">OB69_11085</name>
</gene>
<dbReference type="PANTHER" id="PTHR34310">
    <property type="entry name" value="DUF427 DOMAIN PROTEIN (AFU_ORTHOLOGUE AFUA_3G02220)"/>
    <property type="match status" value="1"/>
</dbReference>
<dbReference type="AlphaFoldDB" id="A0A0L8AK49"/>
<dbReference type="RefSeq" id="WP_053223786.1">
    <property type="nucleotide sequence ID" value="NZ_JSVA01000010.1"/>
</dbReference>
<dbReference type="EMBL" id="JSVA01000010">
    <property type="protein sequence ID" value="KOF02828.1"/>
    <property type="molecule type" value="Genomic_DNA"/>
</dbReference>